<reference evidence="1" key="1">
    <citation type="submission" date="2018-02" db="EMBL/GenBank/DDBJ databases">
        <title>Rhizophora mucronata_Transcriptome.</title>
        <authorList>
            <person name="Meera S.P."/>
            <person name="Sreeshan A."/>
            <person name="Augustine A."/>
        </authorList>
    </citation>
    <scope>NUCLEOTIDE SEQUENCE</scope>
    <source>
        <tissue evidence="1">Leaf</tissue>
    </source>
</reference>
<accession>A0A2P2QC64</accession>
<name>A0A2P2QC64_RHIMU</name>
<proteinExistence type="predicted"/>
<dbReference type="EMBL" id="GGEC01084035">
    <property type="protein sequence ID" value="MBX64519.1"/>
    <property type="molecule type" value="Transcribed_RNA"/>
</dbReference>
<evidence type="ECO:0000313" key="1">
    <source>
        <dbReference type="EMBL" id="MBX64519.1"/>
    </source>
</evidence>
<protein>
    <submittedName>
        <fullName evidence="1">Uncharacterized protein</fullName>
    </submittedName>
</protein>
<dbReference type="AlphaFoldDB" id="A0A2P2QC64"/>
<organism evidence="1">
    <name type="scientific">Rhizophora mucronata</name>
    <name type="common">Asiatic mangrove</name>
    <dbReference type="NCBI Taxonomy" id="61149"/>
    <lineage>
        <taxon>Eukaryota</taxon>
        <taxon>Viridiplantae</taxon>
        <taxon>Streptophyta</taxon>
        <taxon>Embryophyta</taxon>
        <taxon>Tracheophyta</taxon>
        <taxon>Spermatophyta</taxon>
        <taxon>Magnoliopsida</taxon>
        <taxon>eudicotyledons</taxon>
        <taxon>Gunneridae</taxon>
        <taxon>Pentapetalae</taxon>
        <taxon>rosids</taxon>
        <taxon>fabids</taxon>
        <taxon>Malpighiales</taxon>
        <taxon>Rhizophoraceae</taxon>
        <taxon>Rhizophora</taxon>
    </lineage>
</organism>
<sequence>MVNFTNNIRKLIHIWNFMERTFCVSEWLLWAETPF</sequence>